<feature type="non-terminal residue" evidence="2">
    <location>
        <position position="131"/>
    </location>
</feature>
<evidence type="ECO:0000313" key="3">
    <source>
        <dbReference type="Proteomes" id="UP001437256"/>
    </source>
</evidence>
<name>A0ABR2Z5L1_9AGAR</name>
<dbReference type="Proteomes" id="UP001437256">
    <property type="component" value="Unassembled WGS sequence"/>
</dbReference>
<comment type="caution">
    <text evidence="2">The sequence shown here is derived from an EMBL/GenBank/DDBJ whole genome shotgun (WGS) entry which is preliminary data.</text>
</comment>
<gene>
    <name evidence="2" type="ORF">AAF712_016819</name>
</gene>
<evidence type="ECO:0000256" key="1">
    <source>
        <dbReference type="SAM" id="MobiDB-lite"/>
    </source>
</evidence>
<keyword evidence="3" id="KW-1185">Reference proteome</keyword>
<accession>A0ABR2Z5L1</accession>
<organism evidence="2 3">
    <name type="scientific">Marasmius tenuissimus</name>
    <dbReference type="NCBI Taxonomy" id="585030"/>
    <lineage>
        <taxon>Eukaryota</taxon>
        <taxon>Fungi</taxon>
        <taxon>Dikarya</taxon>
        <taxon>Basidiomycota</taxon>
        <taxon>Agaricomycotina</taxon>
        <taxon>Agaricomycetes</taxon>
        <taxon>Agaricomycetidae</taxon>
        <taxon>Agaricales</taxon>
        <taxon>Marasmiineae</taxon>
        <taxon>Marasmiaceae</taxon>
        <taxon>Marasmius</taxon>
    </lineage>
</organism>
<sequence>MPAFNDDEFMGSSFPTPTVDLPGDEPAAGDMAQATGATTTDSPPNDPNVAALVALSNAMTASTQDLQQVANTASAQFNLNADHRVTVRNFAQIEDSRQAFIYLYATILSVRERVITLQPPEAAFTIPEGLS</sequence>
<proteinExistence type="predicted"/>
<feature type="region of interest" description="Disordered" evidence="1">
    <location>
        <begin position="1"/>
        <end position="48"/>
    </location>
</feature>
<evidence type="ECO:0000313" key="2">
    <source>
        <dbReference type="EMBL" id="KAL0056575.1"/>
    </source>
</evidence>
<dbReference type="EMBL" id="JBBXMP010001298">
    <property type="protein sequence ID" value="KAL0056575.1"/>
    <property type="molecule type" value="Genomic_DNA"/>
</dbReference>
<reference evidence="2 3" key="1">
    <citation type="submission" date="2024-05" db="EMBL/GenBank/DDBJ databases">
        <title>A draft genome resource for the thread blight pathogen Marasmius tenuissimus strain MS-2.</title>
        <authorList>
            <person name="Yulfo-Soto G.E."/>
            <person name="Baruah I.K."/>
            <person name="Amoako-Attah I."/>
            <person name="Bukari Y."/>
            <person name="Meinhardt L.W."/>
            <person name="Bailey B.A."/>
            <person name="Cohen S.P."/>
        </authorList>
    </citation>
    <scope>NUCLEOTIDE SEQUENCE [LARGE SCALE GENOMIC DNA]</scope>
    <source>
        <strain evidence="2 3">MS-2</strain>
    </source>
</reference>
<protein>
    <submittedName>
        <fullName evidence="2">Uncharacterized protein</fullName>
    </submittedName>
</protein>